<evidence type="ECO:0008006" key="3">
    <source>
        <dbReference type="Google" id="ProtNLM"/>
    </source>
</evidence>
<keyword evidence="2" id="KW-1185">Reference proteome</keyword>
<comment type="caution">
    <text evidence="1">The sequence shown here is derived from an EMBL/GenBank/DDBJ whole genome shotgun (WGS) entry which is preliminary data.</text>
</comment>
<evidence type="ECO:0000313" key="1">
    <source>
        <dbReference type="EMBL" id="MFB9760957.1"/>
    </source>
</evidence>
<evidence type="ECO:0000313" key="2">
    <source>
        <dbReference type="Proteomes" id="UP001589609"/>
    </source>
</evidence>
<organism evidence="1 2">
    <name type="scientific">Ectobacillus funiculus</name>
    <dbReference type="NCBI Taxonomy" id="137993"/>
    <lineage>
        <taxon>Bacteria</taxon>
        <taxon>Bacillati</taxon>
        <taxon>Bacillota</taxon>
        <taxon>Bacilli</taxon>
        <taxon>Bacillales</taxon>
        <taxon>Bacillaceae</taxon>
        <taxon>Ectobacillus</taxon>
    </lineage>
</organism>
<proteinExistence type="predicted"/>
<accession>A0ABV5WKM2</accession>
<dbReference type="EMBL" id="JBHMAF010000180">
    <property type="protein sequence ID" value="MFB9760957.1"/>
    <property type="molecule type" value="Genomic_DNA"/>
</dbReference>
<protein>
    <recommendedName>
        <fullName evidence="3">Transposase</fullName>
    </recommendedName>
</protein>
<reference evidence="1 2" key="1">
    <citation type="submission" date="2024-09" db="EMBL/GenBank/DDBJ databases">
        <authorList>
            <person name="Sun Q."/>
            <person name="Mori K."/>
        </authorList>
    </citation>
    <scope>NUCLEOTIDE SEQUENCE [LARGE SCALE GENOMIC DNA]</scope>
    <source>
        <strain evidence="1 2">JCM 11201</strain>
    </source>
</reference>
<gene>
    <name evidence="1" type="ORF">ACFFMS_22030</name>
</gene>
<name>A0ABV5WKM2_9BACI</name>
<sequence length="84" mass="9683">MLAEELRMLGEEFRRTFSVPNLQELAYQTDMIQRKRKFRVQDLVSLCVFLGQTVSSESLVRRCTSLNEVTGVYISAETLGRCSF</sequence>
<dbReference type="Proteomes" id="UP001589609">
    <property type="component" value="Unassembled WGS sequence"/>
</dbReference>